<evidence type="ECO:0000313" key="3">
    <source>
        <dbReference type="Proteomes" id="UP000192678"/>
    </source>
</evidence>
<dbReference type="PANTHER" id="PTHR43861:SF1">
    <property type="entry name" value="TRANS-ACONITATE 2-METHYLTRANSFERASE"/>
    <property type="match status" value="1"/>
</dbReference>
<dbReference type="Gene3D" id="1.10.150.290">
    <property type="entry name" value="S-adenosyl-L-methionine-dependent methyltransferases"/>
    <property type="match status" value="1"/>
</dbReference>
<name>A0A1W2E2F7_9SPHI</name>
<dbReference type="GO" id="GO:0032259">
    <property type="term" value="P:methylation"/>
    <property type="evidence" value="ECO:0007669"/>
    <property type="project" value="UniProtKB-KW"/>
</dbReference>
<keyword evidence="2" id="KW-0489">Methyltransferase</keyword>
<reference evidence="2 3" key="1">
    <citation type="submission" date="2017-04" db="EMBL/GenBank/DDBJ databases">
        <authorList>
            <person name="Afonso C.L."/>
            <person name="Miller P.J."/>
            <person name="Scott M.A."/>
            <person name="Spackman E."/>
            <person name="Goraichik I."/>
            <person name="Dimitrov K.M."/>
            <person name="Suarez D.L."/>
            <person name="Swayne D.E."/>
        </authorList>
    </citation>
    <scope>NUCLEOTIDE SEQUENCE [LARGE SCALE GENOMIC DNA]</scope>
    <source>
        <strain evidence="2 3">DSM 19625</strain>
    </source>
</reference>
<dbReference type="InterPro" id="IPR029063">
    <property type="entry name" value="SAM-dependent_MTases_sf"/>
</dbReference>
<dbReference type="AlphaFoldDB" id="A0A1W2E2F7"/>
<dbReference type="SUPFAM" id="SSF53335">
    <property type="entry name" value="S-adenosyl-L-methionine-dependent methyltransferases"/>
    <property type="match status" value="1"/>
</dbReference>
<dbReference type="Pfam" id="PF13847">
    <property type="entry name" value="Methyltransf_31"/>
    <property type="match status" value="1"/>
</dbReference>
<dbReference type="EMBL" id="FWYB01000009">
    <property type="protein sequence ID" value="SMD03950.1"/>
    <property type="molecule type" value="Genomic_DNA"/>
</dbReference>
<sequence length="253" mass="29396">MAWDPEKYDEFKSERFKPFFDLIDLIGDKPDMKVLDLGCGTGELTYMLAERLINPNVKGIDSSKEMLEKAKQYGNITFEQKTIEEQIKTGEKWDLVFSNAALQWVDDHHTLLPKIISTLNKDGQLIIQMPVQDENLLNKILLELVEEEPFSTALNHWKRISPVLSMDDYAQILFENGGSKLTIYQKVYPIIAATHNELYEFISGSALVPYFERFDAATKKRFISEFKKRISLKFKKLPALYAFKRLIIYAQFH</sequence>
<dbReference type="PANTHER" id="PTHR43861">
    <property type="entry name" value="TRANS-ACONITATE 2-METHYLTRANSFERASE-RELATED"/>
    <property type="match status" value="1"/>
</dbReference>
<dbReference type="Gene3D" id="3.40.50.150">
    <property type="entry name" value="Vaccinia Virus protein VP39"/>
    <property type="match status" value="1"/>
</dbReference>
<dbReference type="InterPro" id="IPR023149">
    <property type="entry name" value="Trans_acon_MeTrfase_C"/>
</dbReference>
<evidence type="ECO:0000313" key="2">
    <source>
        <dbReference type="EMBL" id="SMD03950.1"/>
    </source>
</evidence>
<gene>
    <name evidence="2" type="ORF">SAMN04488101_109153</name>
</gene>
<feature type="domain" description="Methyltransferase" evidence="1">
    <location>
        <begin position="29"/>
        <end position="151"/>
    </location>
</feature>
<protein>
    <submittedName>
        <fullName evidence="2">Trans-aconitate 2-methyltransferase</fullName>
    </submittedName>
</protein>
<organism evidence="2 3">
    <name type="scientific">Pedobacter nyackensis</name>
    <dbReference type="NCBI Taxonomy" id="475255"/>
    <lineage>
        <taxon>Bacteria</taxon>
        <taxon>Pseudomonadati</taxon>
        <taxon>Bacteroidota</taxon>
        <taxon>Sphingobacteriia</taxon>
        <taxon>Sphingobacteriales</taxon>
        <taxon>Sphingobacteriaceae</taxon>
        <taxon>Pedobacter</taxon>
    </lineage>
</organism>
<keyword evidence="2" id="KW-0808">Transferase</keyword>
<dbReference type="GO" id="GO:0030798">
    <property type="term" value="F:trans-aconitate 2-methyltransferase activity"/>
    <property type="evidence" value="ECO:0007669"/>
    <property type="project" value="InterPro"/>
</dbReference>
<dbReference type="OrthoDB" id="9789123at2"/>
<dbReference type="STRING" id="475255.SAMN04488101_109153"/>
<dbReference type="RefSeq" id="WP_084290646.1">
    <property type="nucleotide sequence ID" value="NZ_FWYB01000009.1"/>
</dbReference>
<dbReference type="Proteomes" id="UP000192678">
    <property type="component" value="Unassembled WGS sequence"/>
</dbReference>
<dbReference type="InterPro" id="IPR025714">
    <property type="entry name" value="Methyltranfer_dom"/>
</dbReference>
<accession>A0A1W2E2F7</accession>
<keyword evidence="3" id="KW-1185">Reference proteome</keyword>
<dbReference type="CDD" id="cd02440">
    <property type="entry name" value="AdoMet_MTases"/>
    <property type="match status" value="1"/>
</dbReference>
<proteinExistence type="predicted"/>
<evidence type="ECO:0000259" key="1">
    <source>
        <dbReference type="Pfam" id="PF13847"/>
    </source>
</evidence>